<keyword evidence="3" id="KW-1185">Reference proteome</keyword>
<dbReference type="Gene3D" id="1.20.58.900">
    <property type="match status" value="1"/>
</dbReference>
<dbReference type="SMART" id="SM00593">
    <property type="entry name" value="RUN"/>
    <property type="match status" value="1"/>
</dbReference>
<sequence length="214" mass="24318">MFRKNDQDKIHHINIKRGITSHFARMLKILQQKHVQQSDGDEFVYSNDESNNLCNALEAVFLHGLKESVTTKLSSYVGLATPQDSTVYLNFWAVAEKFTHKNVITHLQSLRQISTEIGLCRAWIRLALNDGLMESYLHSVVVDQKSLKYFYHSYSYLRDMEQPGILSNYLTGLMSLTFQLSLNSSVLNDWNNSTLQLISSLASAPPPVVRAVPP</sequence>
<dbReference type="InterPro" id="IPR037213">
    <property type="entry name" value="Run_dom_sf"/>
</dbReference>
<evidence type="ECO:0000313" key="2">
    <source>
        <dbReference type="EMBL" id="RUS83813.1"/>
    </source>
</evidence>
<comment type="caution">
    <text evidence="2">The sequence shown here is derived from an EMBL/GenBank/DDBJ whole genome shotgun (WGS) entry which is preliminary data.</text>
</comment>
<evidence type="ECO:0000313" key="3">
    <source>
        <dbReference type="Proteomes" id="UP000271974"/>
    </source>
</evidence>
<dbReference type="SUPFAM" id="SSF140741">
    <property type="entry name" value="RUN domain-like"/>
    <property type="match status" value="1"/>
</dbReference>
<protein>
    <recommendedName>
        <fullName evidence="1">RUN domain-containing protein</fullName>
    </recommendedName>
</protein>
<dbReference type="PANTHER" id="PTHR47194:SF3">
    <property type="entry name" value="SORTING NEXIN 29"/>
    <property type="match status" value="1"/>
</dbReference>
<dbReference type="Pfam" id="PF02759">
    <property type="entry name" value="RUN"/>
    <property type="match status" value="1"/>
</dbReference>
<dbReference type="OrthoDB" id="62364at2759"/>
<organism evidence="2 3">
    <name type="scientific">Elysia chlorotica</name>
    <name type="common">Eastern emerald elysia</name>
    <name type="synonym">Sea slug</name>
    <dbReference type="NCBI Taxonomy" id="188477"/>
    <lineage>
        <taxon>Eukaryota</taxon>
        <taxon>Metazoa</taxon>
        <taxon>Spiralia</taxon>
        <taxon>Lophotrochozoa</taxon>
        <taxon>Mollusca</taxon>
        <taxon>Gastropoda</taxon>
        <taxon>Heterobranchia</taxon>
        <taxon>Euthyneura</taxon>
        <taxon>Panpulmonata</taxon>
        <taxon>Sacoglossa</taxon>
        <taxon>Placobranchoidea</taxon>
        <taxon>Plakobranchidae</taxon>
        <taxon>Elysia</taxon>
    </lineage>
</organism>
<dbReference type="PROSITE" id="PS50826">
    <property type="entry name" value="RUN"/>
    <property type="match status" value="1"/>
</dbReference>
<dbReference type="STRING" id="188477.A0A3S1BHJ9"/>
<dbReference type="PANTHER" id="PTHR47194">
    <property type="entry name" value="SORTING NEXIN-29-RELATED"/>
    <property type="match status" value="1"/>
</dbReference>
<dbReference type="Proteomes" id="UP000271974">
    <property type="component" value="Unassembled WGS sequence"/>
</dbReference>
<feature type="domain" description="RUN" evidence="1">
    <location>
        <begin position="44"/>
        <end position="185"/>
    </location>
</feature>
<dbReference type="InterPro" id="IPR047326">
    <property type="entry name" value="RUN_PLEKHM1"/>
</dbReference>
<dbReference type="AlphaFoldDB" id="A0A3S1BHJ9"/>
<dbReference type="EMBL" id="RQTK01000229">
    <property type="protein sequence ID" value="RUS83813.1"/>
    <property type="molecule type" value="Genomic_DNA"/>
</dbReference>
<dbReference type="CDD" id="cd17679">
    <property type="entry name" value="RUN_PLEKHM1"/>
    <property type="match status" value="1"/>
</dbReference>
<name>A0A3S1BHJ9_ELYCH</name>
<reference evidence="2 3" key="1">
    <citation type="submission" date="2019-01" db="EMBL/GenBank/DDBJ databases">
        <title>A draft genome assembly of the solar-powered sea slug Elysia chlorotica.</title>
        <authorList>
            <person name="Cai H."/>
            <person name="Li Q."/>
            <person name="Fang X."/>
            <person name="Li J."/>
            <person name="Curtis N.E."/>
            <person name="Altenburger A."/>
            <person name="Shibata T."/>
            <person name="Feng M."/>
            <person name="Maeda T."/>
            <person name="Schwartz J.A."/>
            <person name="Shigenobu S."/>
            <person name="Lundholm N."/>
            <person name="Nishiyama T."/>
            <person name="Yang H."/>
            <person name="Hasebe M."/>
            <person name="Li S."/>
            <person name="Pierce S.K."/>
            <person name="Wang J."/>
        </authorList>
    </citation>
    <scope>NUCLEOTIDE SEQUENCE [LARGE SCALE GENOMIC DNA]</scope>
    <source>
        <strain evidence="2">EC2010</strain>
        <tissue evidence="2">Whole organism of an adult</tissue>
    </source>
</reference>
<proteinExistence type="predicted"/>
<dbReference type="InterPro" id="IPR004012">
    <property type="entry name" value="Run_dom"/>
</dbReference>
<gene>
    <name evidence="2" type="ORF">EGW08_008425</name>
</gene>
<evidence type="ECO:0000259" key="1">
    <source>
        <dbReference type="PROSITE" id="PS50826"/>
    </source>
</evidence>
<feature type="non-terminal residue" evidence="2">
    <location>
        <position position="214"/>
    </location>
</feature>
<accession>A0A3S1BHJ9</accession>